<gene>
    <name evidence="2" type="ORF">E6K79_09480</name>
</gene>
<dbReference type="PANTHER" id="PTHR35801">
    <property type="entry name" value="PHOSPHOSERINE PHOSPHATASE RSBX"/>
    <property type="match status" value="1"/>
</dbReference>
<reference evidence="2 3" key="1">
    <citation type="journal article" date="2019" name="Nat. Microbiol.">
        <title>Mediterranean grassland soil C-N compound turnover is dependent on rainfall and depth, and is mediated by genomically divergent microorganisms.</title>
        <authorList>
            <person name="Diamond S."/>
            <person name="Andeer P.F."/>
            <person name="Li Z."/>
            <person name="Crits-Christoph A."/>
            <person name="Burstein D."/>
            <person name="Anantharaman K."/>
            <person name="Lane K.R."/>
            <person name="Thomas B.C."/>
            <person name="Pan C."/>
            <person name="Northen T.R."/>
            <person name="Banfield J.F."/>
        </authorList>
    </citation>
    <scope>NUCLEOTIDE SEQUENCE [LARGE SCALE GENOMIC DNA]</scope>
    <source>
        <strain evidence="2">WS_9</strain>
    </source>
</reference>
<dbReference type="Gene3D" id="3.60.40.10">
    <property type="entry name" value="PPM-type phosphatase domain"/>
    <property type="match status" value="1"/>
</dbReference>
<evidence type="ECO:0000259" key="1">
    <source>
        <dbReference type="SMART" id="SM00331"/>
    </source>
</evidence>
<dbReference type="AlphaFoldDB" id="A0A538TJX1"/>
<dbReference type="InterPro" id="IPR039248">
    <property type="entry name" value="Ptase_RsbX"/>
</dbReference>
<evidence type="ECO:0000313" key="2">
    <source>
        <dbReference type="EMBL" id="TMQ63913.1"/>
    </source>
</evidence>
<accession>A0A538TJX1</accession>
<dbReference type="Proteomes" id="UP000317691">
    <property type="component" value="Unassembled WGS sequence"/>
</dbReference>
<feature type="domain" description="PPM-type phosphatase" evidence="1">
    <location>
        <begin position="1"/>
        <end position="192"/>
    </location>
</feature>
<dbReference type="Pfam" id="PF07228">
    <property type="entry name" value="SpoIIE"/>
    <property type="match status" value="1"/>
</dbReference>
<name>A0A538TJX1_UNCEI</name>
<protein>
    <submittedName>
        <fullName evidence="2">Stage II sporulation protein E (SpoIIE)</fullName>
    </submittedName>
</protein>
<dbReference type="EMBL" id="VBOZ01000029">
    <property type="protein sequence ID" value="TMQ63913.1"/>
    <property type="molecule type" value="Genomic_DNA"/>
</dbReference>
<dbReference type="PANTHER" id="PTHR35801:SF1">
    <property type="entry name" value="PHOSPHOSERINE PHOSPHATASE RSBX"/>
    <property type="match status" value="1"/>
</dbReference>
<dbReference type="SUPFAM" id="SSF81606">
    <property type="entry name" value="PP2C-like"/>
    <property type="match status" value="1"/>
</dbReference>
<proteinExistence type="predicted"/>
<sequence length="197" mass="20384">MKWAVAHRPLNDAAESGDLCVVQPFADGIMIAVLDGAGHGREAGAAVAVAAKLLAKHAGERPISLLRMCHDALRSTRGAAVSVASIRPSEGFLSWSGVGNVEGTLFRGDPTFRPRSEGLVNRAGVVGSRLPALSGTVLPIGQGDTLVFTTDGISHGFTKLISPGAPPKHIADLILARHGKKSDDALVVVASFTEPGR</sequence>
<comment type="caution">
    <text evidence="2">The sequence shown here is derived from an EMBL/GenBank/DDBJ whole genome shotgun (WGS) entry which is preliminary data.</text>
</comment>
<dbReference type="InterPro" id="IPR001932">
    <property type="entry name" value="PPM-type_phosphatase-like_dom"/>
</dbReference>
<dbReference type="InterPro" id="IPR036457">
    <property type="entry name" value="PPM-type-like_dom_sf"/>
</dbReference>
<dbReference type="SMART" id="SM00331">
    <property type="entry name" value="PP2C_SIG"/>
    <property type="match status" value="1"/>
</dbReference>
<evidence type="ECO:0000313" key="3">
    <source>
        <dbReference type="Proteomes" id="UP000317691"/>
    </source>
</evidence>
<organism evidence="2 3">
    <name type="scientific">Eiseniibacteriota bacterium</name>
    <dbReference type="NCBI Taxonomy" id="2212470"/>
    <lineage>
        <taxon>Bacteria</taxon>
        <taxon>Candidatus Eiseniibacteriota</taxon>
    </lineage>
</organism>